<reference evidence="2 3" key="1">
    <citation type="journal article" date="2024" name="G3 (Bethesda)">
        <title>Genome assembly of Hibiscus sabdariffa L. provides insights into metabolisms of medicinal natural products.</title>
        <authorList>
            <person name="Kim T."/>
        </authorList>
    </citation>
    <scope>NUCLEOTIDE SEQUENCE [LARGE SCALE GENOMIC DNA]</scope>
    <source>
        <strain evidence="2">TK-2024</strain>
        <tissue evidence="2">Old leaves</tissue>
    </source>
</reference>
<keyword evidence="1" id="KW-0472">Membrane</keyword>
<evidence type="ECO:0000313" key="2">
    <source>
        <dbReference type="EMBL" id="KAK8562467.1"/>
    </source>
</evidence>
<organism evidence="2 3">
    <name type="scientific">Hibiscus sabdariffa</name>
    <name type="common">roselle</name>
    <dbReference type="NCBI Taxonomy" id="183260"/>
    <lineage>
        <taxon>Eukaryota</taxon>
        <taxon>Viridiplantae</taxon>
        <taxon>Streptophyta</taxon>
        <taxon>Embryophyta</taxon>
        <taxon>Tracheophyta</taxon>
        <taxon>Spermatophyta</taxon>
        <taxon>Magnoliopsida</taxon>
        <taxon>eudicotyledons</taxon>
        <taxon>Gunneridae</taxon>
        <taxon>Pentapetalae</taxon>
        <taxon>rosids</taxon>
        <taxon>malvids</taxon>
        <taxon>Malvales</taxon>
        <taxon>Malvaceae</taxon>
        <taxon>Malvoideae</taxon>
        <taxon>Hibiscus</taxon>
    </lineage>
</organism>
<protein>
    <submittedName>
        <fullName evidence="2">Uncharacterized protein</fullName>
    </submittedName>
</protein>
<keyword evidence="1" id="KW-0812">Transmembrane</keyword>
<comment type="caution">
    <text evidence="2">The sequence shown here is derived from an EMBL/GenBank/DDBJ whole genome shotgun (WGS) entry which is preliminary data.</text>
</comment>
<accession>A0ABR2EKE8</accession>
<feature type="transmembrane region" description="Helical" evidence="1">
    <location>
        <begin position="78"/>
        <end position="98"/>
    </location>
</feature>
<gene>
    <name evidence="2" type="ORF">V6N12_010545</name>
</gene>
<proteinExistence type="predicted"/>
<evidence type="ECO:0000256" key="1">
    <source>
        <dbReference type="SAM" id="Phobius"/>
    </source>
</evidence>
<dbReference type="Proteomes" id="UP001472677">
    <property type="component" value="Unassembled WGS sequence"/>
</dbReference>
<evidence type="ECO:0000313" key="3">
    <source>
        <dbReference type="Proteomes" id="UP001472677"/>
    </source>
</evidence>
<keyword evidence="1" id="KW-1133">Transmembrane helix</keyword>
<keyword evidence="3" id="KW-1185">Reference proteome</keyword>
<sequence length="99" mass="10835">MFWNELGKTLMYFSKSIGASDPSTEEILALDKAIRSMVKTLSTLDFSLFLRLPVVGEGVWFAGRALAGSLNGMLLSQVWFINLASGLFFLLGATIGRLD</sequence>
<name>A0ABR2EKE8_9ROSI</name>
<dbReference type="EMBL" id="JBBPBM010000012">
    <property type="protein sequence ID" value="KAK8562467.1"/>
    <property type="molecule type" value="Genomic_DNA"/>
</dbReference>